<dbReference type="Pfam" id="PF20260">
    <property type="entry name" value="PUA_4"/>
    <property type="match status" value="1"/>
</dbReference>
<comment type="subcellular location">
    <subcellularLocation>
        <location evidence="1 12">Cytoplasm</location>
    </subcellularLocation>
</comment>
<comment type="function">
    <text evidence="10 12">Specifically methylates the N3 position of the uracil ring of uridine 1498 (m3U1498) in 16S rRNA. Acts on the fully assembled 30S ribosomal subunit.</text>
</comment>
<dbReference type="PANTHER" id="PTHR30027">
    <property type="entry name" value="RIBOSOMAL RNA SMALL SUBUNIT METHYLTRANSFERASE E"/>
    <property type="match status" value="1"/>
</dbReference>
<keyword evidence="5 12" id="KW-0963">Cytoplasm</keyword>
<dbReference type="InterPro" id="IPR046887">
    <property type="entry name" value="RsmE_PUA-like"/>
</dbReference>
<evidence type="ECO:0000256" key="4">
    <source>
        <dbReference type="ARBA" id="ARBA00013673"/>
    </source>
</evidence>
<evidence type="ECO:0000259" key="13">
    <source>
        <dbReference type="Pfam" id="PF04452"/>
    </source>
</evidence>
<evidence type="ECO:0000259" key="14">
    <source>
        <dbReference type="Pfam" id="PF20260"/>
    </source>
</evidence>
<evidence type="ECO:0000313" key="15">
    <source>
        <dbReference type="EMBL" id="BDT03894.1"/>
    </source>
</evidence>
<name>A0ABM8BW46_9MOLU</name>
<protein>
    <recommendedName>
        <fullName evidence="4 12">Ribosomal RNA small subunit methyltransferase E</fullName>
        <ecNumber evidence="3 12">2.1.1.193</ecNumber>
    </recommendedName>
</protein>
<dbReference type="InterPro" id="IPR029028">
    <property type="entry name" value="Alpha/beta_knot_MTases"/>
</dbReference>
<dbReference type="Pfam" id="PF04452">
    <property type="entry name" value="Methyltrans_RNA"/>
    <property type="match status" value="1"/>
</dbReference>
<evidence type="ECO:0000313" key="16">
    <source>
        <dbReference type="Proteomes" id="UP001163387"/>
    </source>
</evidence>
<gene>
    <name evidence="15" type="ORF">SHM_15400</name>
</gene>
<dbReference type="GO" id="GO:0032259">
    <property type="term" value="P:methylation"/>
    <property type="evidence" value="ECO:0007669"/>
    <property type="project" value="UniProtKB-KW"/>
</dbReference>
<evidence type="ECO:0000256" key="11">
    <source>
        <dbReference type="ARBA" id="ARBA00047944"/>
    </source>
</evidence>
<proteinExistence type="inferred from homology"/>
<comment type="similarity">
    <text evidence="2 12">Belongs to the RNA methyltransferase RsmE family.</text>
</comment>
<evidence type="ECO:0000256" key="6">
    <source>
        <dbReference type="ARBA" id="ARBA00022552"/>
    </source>
</evidence>
<dbReference type="RefSeq" id="WP_281747884.1">
    <property type="nucleotide sequence ID" value="NZ_AP026933.1"/>
</dbReference>
<evidence type="ECO:0000256" key="7">
    <source>
        <dbReference type="ARBA" id="ARBA00022603"/>
    </source>
</evidence>
<evidence type="ECO:0000256" key="3">
    <source>
        <dbReference type="ARBA" id="ARBA00012328"/>
    </source>
</evidence>
<keyword evidence="16" id="KW-1185">Reference proteome</keyword>
<dbReference type="Gene3D" id="3.40.1280.10">
    <property type="match status" value="1"/>
</dbReference>
<keyword evidence="8 12" id="KW-0808">Transferase</keyword>
<dbReference type="CDD" id="cd18084">
    <property type="entry name" value="RsmE-like"/>
    <property type="match status" value="1"/>
</dbReference>
<evidence type="ECO:0000256" key="1">
    <source>
        <dbReference type="ARBA" id="ARBA00004496"/>
    </source>
</evidence>
<dbReference type="GO" id="GO:0008168">
    <property type="term" value="F:methyltransferase activity"/>
    <property type="evidence" value="ECO:0007669"/>
    <property type="project" value="UniProtKB-KW"/>
</dbReference>
<comment type="catalytic activity">
    <reaction evidence="11 12">
        <text>uridine(1498) in 16S rRNA + S-adenosyl-L-methionine = N(3)-methyluridine(1498) in 16S rRNA + S-adenosyl-L-homocysteine + H(+)</text>
        <dbReference type="Rhea" id="RHEA:42920"/>
        <dbReference type="Rhea" id="RHEA-COMP:10283"/>
        <dbReference type="Rhea" id="RHEA-COMP:10284"/>
        <dbReference type="ChEBI" id="CHEBI:15378"/>
        <dbReference type="ChEBI" id="CHEBI:57856"/>
        <dbReference type="ChEBI" id="CHEBI:59789"/>
        <dbReference type="ChEBI" id="CHEBI:65315"/>
        <dbReference type="ChEBI" id="CHEBI:74502"/>
        <dbReference type="EC" id="2.1.1.193"/>
    </reaction>
</comment>
<evidence type="ECO:0000256" key="10">
    <source>
        <dbReference type="ARBA" id="ARBA00025699"/>
    </source>
</evidence>
<dbReference type="InterPro" id="IPR006700">
    <property type="entry name" value="RsmE"/>
</dbReference>
<dbReference type="InterPro" id="IPR029026">
    <property type="entry name" value="tRNA_m1G_MTases_N"/>
</dbReference>
<keyword evidence="7 12" id="KW-0489">Methyltransferase</keyword>
<evidence type="ECO:0000256" key="2">
    <source>
        <dbReference type="ARBA" id="ARBA00005528"/>
    </source>
</evidence>
<dbReference type="InterPro" id="IPR046886">
    <property type="entry name" value="RsmE_MTase_dom"/>
</dbReference>
<dbReference type="SUPFAM" id="SSF88697">
    <property type="entry name" value="PUA domain-like"/>
    <property type="match status" value="1"/>
</dbReference>
<evidence type="ECO:0000256" key="9">
    <source>
        <dbReference type="ARBA" id="ARBA00022691"/>
    </source>
</evidence>
<evidence type="ECO:0000256" key="8">
    <source>
        <dbReference type="ARBA" id="ARBA00022679"/>
    </source>
</evidence>
<feature type="domain" description="Ribosomal RNA small subunit methyltransferase E PUA-like" evidence="14">
    <location>
        <begin position="16"/>
        <end position="53"/>
    </location>
</feature>
<dbReference type="Proteomes" id="UP001163387">
    <property type="component" value="Chromosome"/>
</dbReference>
<dbReference type="InterPro" id="IPR015947">
    <property type="entry name" value="PUA-like_sf"/>
</dbReference>
<evidence type="ECO:0000256" key="12">
    <source>
        <dbReference type="PIRNR" id="PIRNR015601"/>
    </source>
</evidence>
<dbReference type="PANTHER" id="PTHR30027:SF3">
    <property type="entry name" value="16S RRNA (URACIL(1498)-N(3))-METHYLTRANSFERASE"/>
    <property type="match status" value="1"/>
</dbReference>
<evidence type="ECO:0000256" key="5">
    <source>
        <dbReference type="ARBA" id="ARBA00022490"/>
    </source>
</evidence>
<reference evidence="15 16" key="1">
    <citation type="journal article" date="2022" name="Front. Microbiol.">
        <title>Male-killing mechanisms vary between Spiroplasma species.</title>
        <authorList>
            <person name="Arai H."/>
            <person name="Inoue M."/>
            <person name="Kageyama D."/>
        </authorList>
    </citation>
    <scope>NUCLEOTIDE SEQUENCE [LARGE SCALE GENOMIC DNA]</scope>
    <source>
        <strain evidence="16">sHm</strain>
    </source>
</reference>
<feature type="domain" description="Ribosomal RNA small subunit methyltransferase E methyltransferase" evidence="13">
    <location>
        <begin position="70"/>
        <end position="232"/>
    </location>
</feature>
<dbReference type="PIRSF" id="PIRSF015601">
    <property type="entry name" value="MTase_slr0722"/>
    <property type="match status" value="1"/>
</dbReference>
<dbReference type="EC" id="2.1.1.193" evidence="3 12"/>
<keyword evidence="6 12" id="KW-0698">rRNA processing</keyword>
<accession>A0ABM8BW46</accession>
<dbReference type="NCBIfam" id="TIGR00046">
    <property type="entry name" value="RsmE family RNA methyltransferase"/>
    <property type="match status" value="1"/>
</dbReference>
<sequence>MECYFTNHKTNNILILDEEDSKHLIKVLRHKINDEIVIIHQEQKYLTKIIEITSVIKCEIIKTVPNSNSELRCKITLVISLLKEQKFDLVIQKAVELGVYQIVPLQLKRCVSVLTRTKAEQKVLRWQNIAKAAAKQSNRNLIPIVTPVVFDLKQLERYRSHLNLVAYENSSETSWISQINNKLSSITIIVGPEGGITKEEIATLTQLNFSNISLGKLILRAETAPLFLMSIINYETSLKS</sequence>
<keyword evidence="9 12" id="KW-0949">S-adenosyl-L-methionine</keyword>
<dbReference type="EMBL" id="AP026933">
    <property type="protein sequence ID" value="BDT03894.1"/>
    <property type="molecule type" value="Genomic_DNA"/>
</dbReference>
<organism evidence="15 16">
    <name type="scientific">Spiroplasma ixodetis</name>
    <dbReference type="NCBI Taxonomy" id="2141"/>
    <lineage>
        <taxon>Bacteria</taxon>
        <taxon>Bacillati</taxon>
        <taxon>Mycoplasmatota</taxon>
        <taxon>Mollicutes</taxon>
        <taxon>Entomoplasmatales</taxon>
        <taxon>Spiroplasmataceae</taxon>
        <taxon>Spiroplasma</taxon>
    </lineage>
</organism>
<dbReference type="SUPFAM" id="SSF75217">
    <property type="entry name" value="alpha/beta knot"/>
    <property type="match status" value="1"/>
</dbReference>